<sequence length="94" mass="10327">MGVQSSHTVVSLYRSQVPPRRGQIKAQIFESMVKAIASAASKAMGKNKGEGGGSASTTITPKQMVTSLRFLKWNPLNSYLYEPQKYPDCENLSF</sequence>
<dbReference type="EMBL" id="JARKNE010000007">
    <property type="protein sequence ID" value="KAK5818241.1"/>
    <property type="molecule type" value="Genomic_DNA"/>
</dbReference>
<gene>
    <name evidence="1" type="ORF">PVK06_023175</name>
</gene>
<comment type="caution">
    <text evidence="1">The sequence shown here is derived from an EMBL/GenBank/DDBJ whole genome shotgun (WGS) entry which is preliminary data.</text>
</comment>
<dbReference type="PANTHER" id="PTHR37721">
    <property type="entry name" value="OS05G0464200 PROTEIN"/>
    <property type="match status" value="1"/>
</dbReference>
<dbReference type="Proteomes" id="UP001358586">
    <property type="component" value="Chromosome 7"/>
</dbReference>
<evidence type="ECO:0000313" key="1">
    <source>
        <dbReference type="EMBL" id="KAK5818241.1"/>
    </source>
</evidence>
<dbReference type="PANTHER" id="PTHR37721:SF1">
    <property type="entry name" value="OS05G0464200 PROTEIN"/>
    <property type="match status" value="1"/>
</dbReference>
<evidence type="ECO:0000313" key="2">
    <source>
        <dbReference type="Proteomes" id="UP001358586"/>
    </source>
</evidence>
<protein>
    <submittedName>
        <fullName evidence="1">Uncharacterized protein</fullName>
    </submittedName>
</protein>
<organism evidence="1 2">
    <name type="scientific">Gossypium arboreum</name>
    <name type="common">Tree cotton</name>
    <name type="synonym">Gossypium nanking</name>
    <dbReference type="NCBI Taxonomy" id="29729"/>
    <lineage>
        <taxon>Eukaryota</taxon>
        <taxon>Viridiplantae</taxon>
        <taxon>Streptophyta</taxon>
        <taxon>Embryophyta</taxon>
        <taxon>Tracheophyta</taxon>
        <taxon>Spermatophyta</taxon>
        <taxon>Magnoliopsida</taxon>
        <taxon>eudicotyledons</taxon>
        <taxon>Gunneridae</taxon>
        <taxon>Pentapetalae</taxon>
        <taxon>rosids</taxon>
        <taxon>malvids</taxon>
        <taxon>Malvales</taxon>
        <taxon>Malvaceae</taxon>
        <taxon>Malvoideae</taxon>
        <taxon>Gossypium</taxon>
    </lineage>
</organism>
<accession>A0ABR0PAD1</accession>
<name>A0ABR0PAD1_GOSAR</name>
<reference evidence="1 2" key="1">
    <citation type="submission" date="2023-03" db="EMBL/GenBank/DDBJ databases">
        <title>WGS of Gossypium arboreum.</title>
        <authorList>
            <person name="Yu D."/>
        </authorList>
    </citation>
    <scope>NUCLEOTIDE SEQUENCE [LARGE SCALE GENOMIC DNA]</scope>
    <source>
        <tissue evidence="1">Leaf</tissue>
    </source>
</reference>
<keyword evidence="2" id="KW-1185">Reference proteome</keyword>
<proteinExistence type="predicted"/>